<dbReference type="InterPro" id="IPR001320">
    <property type="entry name" value="Iontro_rcpt_C"/>
</dbReference>
<evidence type="ECO:0000259" key="10">
    <source>
        <dbReference type="Pfam" id="PF00060"/>
    </source>
</evidence>
<accession>A0A8J2RK47</accession>
<feature type="transmembrane region" description="Helical" evidence="9">
    <location>
        <begin position="138"/>
        <end position="158"/>
    </location>
</feature>
<comment type="caution">
    <text evidence="11">The sequence shown here is derived from an EMBL/GenBank/DDBJ whole genome shotgun (WGS) entry which is preliminary data.</text>
</comment>
<keyword evidence="7" id="KW-0675">Receptor</keyword>
<evidence type="ECO:0000256" key="7">
    <source>
        <dbReference type="ARBA" id="ARBA00023170"/>
    </source>
</evidence>
<dbReference type="GO" id="GO:0005886">
    <property type="term" value="C:plasma membrane"/>
    <property type="evidence" value="ECO:0007669"/>
    <property type="project" value="UniProtKB-SubCell"/>
</dbReference>
<evidence type="ECO:0000313" key="11">
    <source>
        <dbReference type="EMBL" id="CAH0101392.1"/>
    </source>
</evidence>
<dbReference type="PANTHER" id="PTHR42643:SF24">
    <property type="entry name" value="IONOTROPIC RECEPTOR 60A"/>
    <property type="match status" value="1"/>
</dbReference>
<dbReference type="EMBL" id="CAKKLH010000057">
    <property type="protein sequence ID" value="CAH0101392.1"/>
    <property type="molecule type" value="Genomic_DNA"/>
</dbReference>
<comment type="subcellular location">
    <subcellularLocation>
        <location evidence="1">Cell membrane</location>
        <topology evidence="1">Multi-pass membrane protein</topology>
    </subcellularLocation>
</comment>
<dbReference type="Pfam" id="PF00060">
    <property type="entry name" value="Lig_chan"/>
    <property type="match status" value="1"/>
</dbReference>
<evidence type="ECO:0000256" key="2">
    <source>
        <dbReference type="ARBA" id="ARBA00008685"/>
    </source>
</evidence>
<dbReference type="GO" id="GO:0015276">
    <property type="term" value="F:ligand-gated monoatomic ion channel activity"/>
    <property type="evidence" value="ECO:0007669"/>
    <property type="project" value="InterPro"/>
</dbReference>
<evidence type="ECO:0000256" key="5">
    <source>
        <dbReference type="ARBA" id="ARBA00022989"/>
    </source>
</evidence>
<evidence type="ECO:0000256" key="8">
    <source>
        <dbReference type="ARBA" id="ARBA00023180"/>
    </source>
</evidence>
<evidence type="ECO:0000256" key="1">
    <source>
        <dbReference type="ARBA" id="ARBA00004651"/>
    </source>
</evidence>
<dbReference type="InterPro" id="IPR052192">
    <property type="entry name" value="Insect_Ionotropic_Sensory_Rcpt"/>
</dbReference>
<sequence length="452" mass="50573">MAYFDNQNICSISCRKFPTSLRVQRNATGNLIGLEGVSPLILDWLSLRYQFNYSVLDINAPPRPFQRLEAAGPNNPGSISYAVSGECDVILAVIKPTSDRLRRLELVHPWFYTPIAFLIPIPEVSQNNVDAVIKPFQLWVWIMFIVATASVILSLLYFNWFLKNKIQLTSDNGKTTESSPIPKSESIYMYIAGTLLNQGGYISSKLTPIRLVVGAWCLLTLVLLNVYNGILISYVTATRQARPLINSVDDVLYDPNILLVLTKGLAADVVFSSAEKGSYKVMGDKLRSYPKSRCNSTQQCVDLVQSTPHRHVYLDGEVILKSAIQMDYKKTGQCKMTIAARASEGSGIGWGLAKNSPYLEIFNRGTLELFETGLISLWSNWFEPNARPCWNNNNDNRKAKSNKKPLVRLSLSNLTGAFVVLAVGFLVSTLAFVIERIVYQRKKNQTRGINIK</sequence>
<feature type="transmembrane region" description="Helical" evidence="9">
    <location>
        <begin position="414"/>
        <end position="434"/>
    </location>
</feature>
<reference evidence="11" key="1">
    <citation type="submission" date="2021-11" db="EMBL/GenBank/DDBJ databases">
        <authorList>
            <person name="Schell T."/>
        </authorList>
    </citation>
    <scope>NUCLEOTIDE SEQUENCE</scope>
    <source>
        <strain evidence="11">M5</strain>
    </source>
</reference>
<protein>
    <recommendedName>
        <fullName evidence="10">Ionotropic glutamate receptor C-terminal domain-containing protein</fullName>
    </recommendedName>
</protein>
<feature type="domain" description="Ionotropic glutamate receptor C-terminal" evidence="10">
    <location>
        <begin position="140"/>
        <end position="425"/>
    </location>
</feature>
<evidence type="ECO:0000256" key="4">
    <source>
        <dbReference type="ARBA" id="ARBA00022692"/>
    </source>
</evidence>
<evidence type="ECO:0000256" key="3">
    <source>
        <dbReference type="ARBA" id="ARBA00022475"/>
    </source>
</evidence>
<keyword evidence="5 9" id="KW-1133">Transmembrane helix</keyword>
<dbReference type="PANTHER" id="PTHR42643">
    <property type="entry name" value="IONOTROPIC RECEPTOR 20A-RELATED"/>
    <property type="match status" value="1"/>
</dbReference>
<evidence type="ECO:0000256" key="6">
    <source>
        <dbReference type="ARBA" id="ARBA00023136"/>
    </source>
</evidence>
<gene>
    <name evidence="11" type="ORF">DGAL_LOCUS3723</name>
</gene>
<dbReference type="OrthoDB" id="6354427at2759"/>
<keyword evidence="8" id="KW-0325">Glycoprotein</keyword>
<evidence type="ECO:0000256" key="9">
    <source>
        <dbReference type="SAM" id="Phobius"/>
    </source>
</evidence>
<comment type="similarity">
    <text evidence="2">Belongs to the glutamate-gated ion channel (TC 1.A.10.1) family.</text>
</comment>
<keyword evidence="12" id="KW-1185">Reference proteome</keyword>
<organism evidence="11 12">
    <name type="scientific">Daphnia galeata</name>
    <dbReference type="NCBI Taxonomy" id="27404"/>
    <lineage>
        <taxon>Eukaryota</taxon>
        <taxon>Metazoa</taxon>
        <taxon>Ecdysozoa</taxon>
        <taxon>Arthropoda</taxon>
        <taxon>Crustacea</taxon>
        <taxon>Branchiopoda</taxon>
        <taxon>Diplostraca</taxon>
        <taxon>Cladocera</taxon>
        <taxon>Anomopoda</taxon>
        <taxon>Daphniidae</taxon>
        <taxon>Daphnia</taxon>
    </lineage>
</organism>
<dbReference type="Proteomes" id="UP000789390">
    <property type="component" value="Unassembled WGS sequence"/>
</dbReference>
<evidence type="ECO:0000313" key="12">
    <source>
        <dbReference type="Proteomes" id="UP000789390"/>
    </source>
</evidence>
<dbReference type="SUPFAM" id="SSF53850">
    <property type="entry name" value="Periplasmic binding protein-like II"/>
    <property type="match status" value="1"/>
</dbReference>
<name>A0A8J2RK47_9CRUS</name>
<dbReference type="GO" id="GO:0050906">
    <property type="term" value="P:detection of stimulus involved in sensory perception"/>
    <property type="evidence" value="ECO:0007669"/>
    <property type="project" value="UniProtKB-ARBA"/>
</dbReference>
<dbReference type="Gene3D" id="1.10.287.70">
    <property type="match status" value="1"/>
</dbReference>
<keyword evidence="6 9" id="KW-0472">Membrane</keyword>
<keyword evidence="3" id="KW-1003">Cell membrane</keyword>
<feature type="transmembrane region" description="Helical" evidence="9">
    <location>
        <begin position="211"/>
        <end position="235"/>
    </location>
</feature>
<keyword evidence="4 9" id="KW-0812">Transmembrane</keyword>
<proteinExistence type="inferred from homology"/>
<dbReference type="AlphaFoldDB" id="A0A8J2RK47"/>